<proteinExistence type="predicted"/>
<sequence length="130" mass="15139">MTTKVHIDKIEDDSIWVTGTAEHHKSTYDWYAKVDDEKNKNGLDKGRVIKLVVRKGNMEEDMNEDEFWEGVVANYDRSWIIKPKDSASTEIFYTILDELEQLEVYKKRIYGGSTIKKIVEKTKNTFSLGT</sequence>
<dbReference type="Proteomes" id="UP000009273">
    <property type="component" value="Segment"/>
</dbReference>
<name>G3MBD7_9CAUD</name>
<dbReference type="InterPro" id="IPR056095">
    <property type="entry name" value="DUF7678"/>
</dbReference>
<reference evidence="2 3" key="1">
    <citation type="submission" date="2011-09" db="EMBL/GenBank/DDBJ databases">
        <authorList>
            <person name="Pope W.H."/>
            <person name="Pedulla M.L."/>
            <person name="Ford M.E."/>
            <person name="Peebles C.L."/>
            <person name="Hatfull G.H."/>
            <person name="Hendrix R.W."/>
        </authorList>
    </citation>
    <scope>NUCLEOTIDE SEQUENCE [LARGE SCALE GENOMIC DNA]</scope>
    <source>
        <strain evidence="2">G</strain>
    </source>
</reference>
<dbReference type="GeneID" id="18563286"/>
<keyword evidence="3" id="KW-1185">Reference proteome</keyword>
<evidence type="ECO:0000313" key="3">
    <source>
        <dbReference type="Proteomes" id="UP000009273"/>
    </source>
</evidence>
<organism evidence="2 3">
    <name type="scientific">Bacillus phage G</name>
    <dbReference type="NCBI Taxonomy" id="2884420"/>
    <lineage>
        <taxon>Viruses</taxon>
        <taxon>Duplodnaviria</taxon>
        <taxon>Heunggongvirae</taxon>
        <taxon>Uroviricota</taxon>
        <taxon>Caudoviricetes</taxon>
        <taxon>Donellivirus</taxon>
        <taxon>Donellivirus gee</taxon>
    </lineage>
</organism>
<accession>G3MBD7</accession>
<evidence type="ECO:0000259" key="1">
    <source>
        <dbReference type="Pfam" id="PF24726"/>
    </source>
</evidence>
<dbReference type="RefSeq" id="YP_009015378.1">
    <property type="nucleotide sequence ID" value="NC_023719.1"/>
</dbReference>
<evidence type="ECO:0000313" key="2">
    <source>
        <dbReference type="EMBL" id="AEO93338.1"/>
    </source>
</evidence>
<feature type="domain" description="DUF7678" evidence="1">
    <location>
        <begin position="16"/>
        <end position="99"/>
    </location>
</feature>
<dbReference type="KEGG" id="vg:18563286"/>
<protein>
    <submittedName>
        <fullName evidence="2">Gp67</fullName>
    </submittedName>
</protein>
<dbReference type="Pfam" id="PF24726">
    <property type="entry name" value="DUF7678"/>
    <property type="match status" value="1"/>
</dbReference>
<dbReference type="EMBL" id="JN638751">
    <property type="protein sequence ID" value="AEO93338.1"/>
    <property type="molecule type" value="Genomic_DNA"/>
</dbReference>
<gene>
    <name evidence="2" type="primary">67</name>
    <name evidence="2" type="ORF">G_67</name>
</gene>